<evidence type="ECO:0000256" key="1">
    <source>
        <dbReference type="ARBA" id="ARBA00035009"/>
    </source>
</evidence>
<dbReference type="PANTHER" id="PTHR21859">
    <property type="entry name" value="ACROSOME-SPECIFIC PROTEIN"/>
    <property type="match status" value="1"/>
</dbReference>
<comment type="similarity">
    <text evidence="1">Belongs to the SPATA31 family.</text>
</comment>
<feature type="region of interest" description="Disordered" evidence="2">
    <location>
        <begin position="734"/>
        <end position="753"/>
    </location>
</feature>
<evidence type="ECO:0000256" key="2">
    <source>
        <dbReference type="SAM" id="MobiDB-lite"/>
    </source>
</evidence>
<proteinExistence type="inferred from homology"/>
<dbReference type="GeneID" id="102813817"/>
<organism evidence="3 4">
    <name type="scientific">Chrysochloris asiatica</name>
    <name type="common">Cape golden mole</name>
    <dbReference type="NCBI Taxonomy" id="185453"/>
    <lineage>
        <taxon>Eukaryota</taxon>
        <taxon>Metazoa</taxon>
        <taxon>Chordata</taxon>
        <taxon>Craniata</taxon>
        <taxon>Vertebrata</taxon>
        <taxon>Euteleostomi</taxon>
        <taxon>Mammalia</taxon>
        <taxon>Eutheria</taxon>
        <taxon>Afrotheria</taxon>
        <taxon>Chrysochloridae</taxon>
        <taxon>Chrysochlorinae</taxon>
        <taxon>Chrysochloris</taxon>
    </lineage>
</organism>
<evidence type="ECO:0000313" key="3">
    <source>
        <dbReference type="Proteomes" id="UP000504623"/>
    </source>
</evidence>
<dbReference type="AlphaFoldDB" id="A0A9B0TNV1"/>
<dbReference type="Proteomes" id="UP000504623">
    <property type="component" value="Unplaced"/>
</dbReference>
<gene>
    <name evidence="4" type="primary">LOC102813817</name>
</gene>
<name>A0A9B0TNV1_CHRAS</name>
<feature type="compositionally biased region" description="Basic and acidic residues" evidence="2">
    <location>
        <begin position="734"/>
        <end position="751"/>
    </location>
</feature>
<reference evidence="4" key="1">
    <citation type="submission" date="2025-08" db="UniProtKB">
        <authorList>
            <consortium name="RefSeq"/>
        </authorList>
    </citation>
    <scope>IDENTIFICATION</scope>
    <source>
        <tissue evidence="4">Spleen</tissue>
    </source>
</reference>
<feature type="region of interest" description="Disordered" evidence="2">
    <location>
        <begin position="770"/>
        <end position="798"/>
    </location>
</feature>
<sequence>MVTVFPADWPFLSSEGLRFPEVNAENWMYFQKRKPCRSMSSPQDSLCAVMEHTELSPSLAKGTNEHLEATFQHKCLAFLSGLPGALSPPLVPAMIDAEMMPKSGEITAEPLTETVSREEPDRKWVHLKDLVINELKAVQQSQKSRRSVPAHWLSKISEPSGDLTNAQVVCVQEEARMNSPSLEKVWYPESQGPGKSKDSTQVPTLLANNHENAKPAGDHGEQLHHVNICKPKIHWILSHRGRSQRAQCAVQYEFCVTAQSPGVLDNSWSGKFISDLTRELLFFPDHVQTPRDFHLQKRLSYPHWGLPILSIQHFLSPAGLQPLPGDCTTLERGTLPPPAVPEVNGAIDQLSPTPGLLPRPHLLTQVHTVLQSYRDSTCWLTHRCPVSDHDSLSRDCKVPASLAVDAYKSIPGNQSLEPDQHQKAVTWMPAAVDQYQHISPGAVMEHTELSPSLAEGTNEHLEATFQHKCLAFLSGLPGALSPPLVPAMINAEMMPDSGETTAEPLTETVSREELGGSLEPALQEDKKTGAQGQEKVALTPLGSLTDTDVPHSDKAAVITKLNFYLKKFILEKQLGIPVKVRESRDLHVTAQQHKTTQEALGSLNSCRRPPLHKIPFPPDTPYAPPPEWVHLKDLVINELKAVQQSQKSRRSVPVHWLSKISEPSGDLTNAQVVCVQEEARMNSPSLEKVWYPESQGPGKSKDSAQVPTLLASNHENAKPAGDHGEQDAKSRLRSVIAEDQRPAETPVDRTPRALRKRNQSFDLAACCQQTPNDSQQRKLPEHGHNPKLGGPSGTVQAAVPQTSQGQPLMGPVTPCKYLQAQDSLDPVSQRQAPICPALHELMILTKSHAKELGGSEMSCTKPSGFRVLSKVKS</sequence>
<accession>A0A9B0TNV1</accession>
<dbReference type="PANTHER" id="PTHR21859:SF15">
    <property type="entry name" value="PROTEIN SPATA31F1-RELATED"/>
    <property type="match status" value="1"/>
</dbReference>
<feature type="region of interest" description="Disordered" evidence="2">
    <location>
        <begin position="684"/>
        <end position="704"/>
    </location>
</feature>
<feature type="compositionally biased region" description="Basic and acidic residues" evidence="2">
    <location>
        <begin position="775"/>
        <end position="784"/>
    </location>
</feature>
<protein>
    <submittedName>
        <fullName evidence="4">Protein FAM205A-like</fullName>
    </submittedName>
</protein>
<dbReference type="OrthoDB" id="9449847at2759"/>
<evidence type="ECO:0000313" key="4">
    <source>
        <dbReference type="RefSeq" id="XP_006863899.1"/>
    </source>
</evidence>
<dbReference type="RefSeq" id="XP_006863899.1">
    <property type="nucleotide sequence ID" value="XM_006863837.1"/>
</dbReference>
<keyword evidence="3" id="KW-1185">Reference proteome</keyword>